<keyword evidence="2" id="KW-0812">Transmembrane</keyword>
<reference evidence="3 4" key="1">
    <citation type="journal article" date="2024" name="bioRxiv">
        <title>Comparative genomics of Cryptococcus and Kwoniella reveals pathogenesis evolution and contrasting karyotype dynamics via intercentromeric recombination or chromosome fusion.</title>
        <authorList>
            <person name="Coelho M.A."/>
            <person name="David-Palma M."/>
            <person name="Shea T."/>
            <person name="Bowers K."/>
            <person name="McGinley-Smith S."/>
            <person name="Mohammad A.W."/>
            <person name="Gnirke A."/>
            <person name="Yurkov A.M."/>
            <person name="Nowrousian M."/>
            <person name="Sun S."/>
            <person name="Cuomo C.A."/>
            <person name="Heitman J."/>
        </authorList>
    </citation>
    <scope>NUCLEOTIDE SEQUENCE [LARGE SCALE GENOMIC DNA]</scope>
    <source>
        <strain evidence="3 4">CBS 13917</strain>
    </source>
</reference>
<feature type="compositionally biased region" description="Polar residues" evidence="1">
    <location>
        <begin position="277"/>
        <end position="287"/>
    </location>
</feature>
<dbReference type="KEGG" id="kne:92183424"/>
<dbReference type="Proteomes" id="UP001388673">
    <property type="component" value="Unassembled WGS sequence"/>
</dbReference>
<feature type="region of interest" description="Disordered" evidence="1">
    <location>
        <begin position="445"/>
        <end position="508"/>
    </location>
</feature>
<dbReference type="EMBL" id="JBCAWK010000012">
    <property type="protein sequence ID" value="KAK8845453.1"/>
    <property type="molecule type" value="Genomic_DNA"/>
</dbReference>
<organism evidence="3 4">
    <name type="scientific">Kwoniella newhampshirensis</name>
    <dbReference type="NCBI Taxonomy" id="1651941"/>
    <lineage>
        <taxon>Eukaryota</taxon>
        <taxon>Fungi</taxon>
        <taxon>Dikarya</taxon>
        <taxon>Basidiomycota</taxon>
        <taxon>Agaricomycotina</taxon>
        <taxon>Tremellomycetes</taxon>
        <taxon>Tremellales</taxon>
        <taxon>Cryptococcaceae</taxon>
        <taxon>Kwoniella</taxon>
    </lineage>
</organism>
<keyword evidence="2" id="KW-1133">Transmembrane helix</keyword>
<feature type="compositionally biased region" description="Polar residues" evidence="1">
    <location>
        <begin position="321"/>
        <end position="330"/>
    </location>
</feature>
<feature type="compositionally biased region" description="Low complexity" evidence="1">
    <location>
        <begin position="358"/>
        <end position="380"/>
    </location>
</feature>
<evidence type="ECO:0000313" key="4">
    <source>
        <dbReference type="Proteomes" id="UP001388673"/>
    </source>
</evidence>
<protein>
    <submittedName>
        <fullName evidence="3">Uncharacterized protein</fullName>
    </submittedName>
</protein>
<evidence type="ECO:0000256" key="1">
    <source>
        <dbReference type="SAM" id="MobiDB-lite"/>
    </source>
</evidence>
<dbReference type="AlphaFoldDB" id="A0AAW0YU15"/>
<proteinExistence type="predicted"/>
<keyword evidence="4" id="KW-1185">Reference proteome</keyword>
<feature type="compositionally biased region" description="Polar residues" evidence="1">
    <location>
        <begin position="445"/>
        <end position="472"/>
    </location>
</feature>
<feature type="region of interest" description="Disordered" evidence="1">
    <location>
        <begin position="409"/>
        <end position="433"/>
    </location>
</feature>
<sequence>MSSRAAATPNAATPNAATPASSVRASAAATPSGSSVSSAVAASSSAQASTSASASASANAAASSATSSSAAFPASASGSGSGSSSHSSSSASQSASLISGQIVNATSTANVAALTGSTGLSHGAIGGIVGGVVGGLVVLVLLWTWWRRRKTRGEKVPPPPPRDMAYHPQSLGRNGPSSMATMGHQRRASTYSSLLPPRASSTYNSHSRQPSFYTTYPIATPSSGSHEASPPMPPSTSSGSSDAPSLSTGGANTPGGVPLRVPEDVGETKPVLAPIVTQLSRDNSASSGEMRAGPRPRHVSSIDRLRSDGQGANRGPDSDRASSPVSTRPTSEMGLDFNSRANSPHASLNGFPSPGSLPRPMSSRPGGYPRPSSMNSLSSSRYLHVGPAGRAPHQGRPIQLEMPRLLGARPDSNGDFFGSTGRFNEGPALGLDEMGRMTRSSRYLNEQSYSTSPMRTRIPSNQSLSNRSNLGPGSSDEHSESQHFSTPRQEPIRAPERIADPRTVLRRP</sequence>
<evidence type="ECO:0000313" key="3">
    <source>
        <dbReference type="EMBL" id="KAK8845453.1"/>
    </source>
</evidence>
<feature type="compositionally biased region" description="Polar residues" evidence="1">
    <location>
        <begin position="188"/>
        <end position="214"/>
    </location>
</feature>
<accession>A0AAW0YU15</accession>
<dbReference type="GeneID" id="92183424"/>
<comment type="caution">
    <text evidence="3">The sequence shown here is derived from an EMBL/GenBank/DDBJ whole genome shotgun (WGS) entry which is preliminary data.</text>
</comment>
<evidence type="ECO:0000256" key="2">
    <source>
        <dbReference type="SAM" id="Phobius"/>
    </source>
</evidence>
<dbReference type="RefSeq" id="XP_066800261.1">
    <property type="nucleotide sequence ID" value="XM_066949253.1"/>
</dbReference>
<feature type="compositionally biased region" description="Polar residues" evidence="1">
    <location>
        <begin position="171"/>
        <end position="180"/>
    </location>
</feature>
<feature type="region of interest" description="Disordered" evidence="1">
    <location>
        <begin position="71"/>
        <end position="91"/>
    </location>
</feature>
<feature type="compositionally biased region" description="Low complexity" evidence="1">
    <location>
        <begin position="235"/>
        <end position="247"/>
    </location>
</feature>
<feature type="region of interest" description="Disordered" evidence="1">
    <location>
        <begin position="1"/>
        <end position="35"/>
    </location>
</feature>
<feature type="region of interest" description="Disordered" evidence="1">
    <location>
        <begin position="152"/>
        <end position="396"/>
    </location>
</feature>
<name>A0AAW0YU15_9TREE</name>
<gene>
    <name evidence="3" type="ORF">IAR55_006166</name>
</gene>
<keyword evidence="2" id="KW-0472">Membrane</keyword>
<feature type="compositionally biased region" description="Basic and acidic residues" evidence="1">
    <location>
        <begin position="490"/>
        <end position="500"/>
    </location>
</feature>
<feature type="transmembrane region" description="Helical" evidence="2">
    <location>
        <begin position="124"/>
        <end position="146"/>
    </location>
</feature>